<keyword evidence="3" id="KW-1185">Reference proteome</keyword>
<protein>
    <submittedName>
        <fullName evidence="2">Uncharacterized protein</fullName>
    </submittedName>
</protein>
<dbReference type="AlphaFoldDB" id="A0AAV7QIX2"/>
<evidence type="ECO:0000313" key="3">
    <source>
        <dbReference type="Proteomes" id="UP001066276"/>
    </source>
</evidence>
<reference evidence="2" key="1">
    <citation type="journal article" date="2022" name="bioRxiv">
        <title>Sequencing and chromosome-scale assembly of the giantPleurodeles waltlgenome.</title>
        <authorList>
            <person name="Brown T."/>
            <person name="Elewa A."/>
            <person name="Iarovenko S."/>
            <person name="Subramanian E."/>
            <person name="Araus A.J."/>
            <person name="Petzold A."/>
            <person name="Susuki M."/>
            <person name="Suzuki K.-i.T."/>
            <person name="Hayashi T."/>
            <person name="Toyoda A."/>
            <person name="Oliveira C."/>
            <person name="Osipova E."/>
            <person name="Leigh N.D."/>
            <person name="Simon A."/>
            <person name="Yun M.H."/>
        </authorList>
    </citation>
    <scope>NUCLEOTIDE SEQUENCE</scope>
    <source>
        <strain evidence="2">20211129_DDA</strain>
        <tissue evidence="2">Liver</tissue>
    </source>
</reference>
<dbReference type="Proteomes" id="UP001066276">
    <property type="component" value="Chromosome 6"/>
</dbReference>
<dbReference type="EMBL" id="JANPWB010000010">
    <property type="protein sequence ID" value="KAJ1138268.1"/>
    <property type="molecule type" value="Genomic_DNA"/>
</dbReference>
<sequence length="80" mass="8560">MLATADGAADSCPGLSVTPFSKRKDCDQGRPLAHASWSHAQLPTFRGAPGTVRMQVISQSASDLANWLQRKGRARFSSCV</sequence>
<name>A0AAV7QIX2_PLEWA</name>
<proteinExistence type="predicted"/>
<evidence type="ECO:0000313" key="2">
    <source>
        <dbReference type="EMBL" id="KAJ1138268.1"/>
    </source>
</evidence>
<organism evidence="2 3">
    <name type="scientific">Pleurodeles waltl</name>
    <name type="common">Iberian ribbed newt</name>
    <dbReference type="NCBI Taxonomy" id="8319"/>
    <lineage>
        <taxon>Eukaryota</taxon>
        <taxon>Metazoa</taxon>
        <taxon>Chordata</taxon>
        <taxon>Craniata</taxon>
        <taxon>Vertebrata</taxon>
        <taxon>Euteleostomi</taxon>
        <taxon>Amphibia</taxon>
        <taxon>Batrachia</taxon>
        <taxon>Caudata</taxon>
        <taxon>Salamandroidea</taxon>
        <taxon>Salamandridae</taxon>
        <taxon>Pleurodelinae</taxon>
        <taxon>Pleurodeles</taxon>
    </lineage>
</organism>
<gene>
    <name evidence="2" type="ORF">NDU88_004659</name>
</gene>
<accession>A0AAV7QIX2</accession>
<feature type="region of interest" description="Disordered" evidence="1">
    <location>
        <begin position="1"/>
        <end position="33"/>
    </location>
</feature>
<comment type="caution">
    <text evidence="2">The sequence shown here is derived from an EMBL/GenBank/DDBJ whole genome shotgun (WGS) entry which is preliminary data.</text>
</comment>
<evidence type="ECO:0000256" key="1">
    <source>
        <dbReference type="SAM" id="MobiDB-lite"/>
    </source>
</evidence>